<dbReference type="FunFam" id="4.10.280.10:FF:000004">
    <property type="entry name" value="Basic helix-loop-helix transcription factor"/>
    <property type="match status" value="1"/>
</dbReference>
<dbReference type="SMART" id="SM00353">
    <property type="entry name" value="HLH"/>
    <property type="match status" value="1"/>
</dbReference>
<dbReference type="InterPro" id="IPR031066">
    <property type="entry name" value="bHLH_ALC-like_plant"/>
</dbReference>
<dbReference type="SUPFAM" id="SSF47459">
    <property type="entry name" value="HLH, helix-loop-helix DNA-binding domain"/>
    <property type="match status" value="1"/>
</dbReference>
<evidence type="ECO:0000256" key="4">
    <source>
        <dbReference type="ARBA" id="ARBA00023163"/>
    </source>
</evidence>
<name>A0AAV6JTL6_9ERIC</name>
<dbReference type="InterPro" id="IPR036638">
    <property type="entry name" value="HLH_DNA-bd_sf"/>
</dbReference>
<gene>
    <name evidence="8" type="ORF">RHGRI_016281</name>
</gene>
<dbReference type="PANTHER" id="PTHR45855:SF6">
    <property type="entry name" value="TRANSCRIPTION FACTOR ALC"/>
    <property type="match status" value="1"/>
</dbReference>
<feature type="region of interest" description="Disordered" evidence="6">
    <location>
        <begin position="118"/>
        <end position="148"/>
    </location>
</feature>
<sequence length="317" mass="35014">MADLYNANLHSSPLESEEMTSFLHNLLHKHPFSSPPQPPPAATGLVGRSSVFADSDGRFGERDSVMVDSSAGINFSDPGRGFMADARAVYGGDSDGITSMFKRKFSEESDFDEFGSDFTGPEASEAPVNPALPRSSKRTRAAEVHNLSEKRRRSRINEKMKALQKLIPNSNKTDKASMLDEVIEYLKQLQLQVQMLSMRNGLSLHPLCFPESLHSALMPQPVLSFDEGNEVLNSNRGQDTFSRNQEISVQAAYDFPNQAPMTNINNSETSYGLEPSMQSHYGPFRHHSKELCREDGLSQLQLDMSCSVKNSSSGVSS</sequence>
<dbReference type="Gene3D" id="4.10.280.10">
    <property type="entry name" value="Helix-loop-helix DNA-binding domain"/>
    <property type="match status" value="1"/>
</dbReference>
<evidence type="ECO:0000256" key="6">
    <source>
        <dbReference type="SAM" id="MobiDB-lite"/>
    </source>
</evidence>
<feature type="compositionally biased region" description="Polar residues" evidence="6">
    <location>
        <begin position="259"/>
        <end position="270"/>
    </location>
</feature>
<feature type="region of interest" description="Disordered" evidence="6">
    <location>
        <begin position="258"/>
        <end position="280"/>
    </location>
</feature>
<dbReference type="PROSITE" id="PS50888">
    <property type="entry name" value="BHLH"/>
    <property type="match status" value="1"/>
</dbReference>
<keyword evidence="3" id="KW-0238">DNA-binding</keyword>
<feature type="domain" description="BHLH" evidence="7">
    <location>
        <begin position="140"/>
        <end position="189"/>
    </location>
</feature>
<dbReference type="GO" id="GO:0005634">
    <property type="term" value="C:nucleus"/>
    <property type="evidence" value="ECO:0007669"/>
    <property type="project" value="UniProtKB-SubCell"/>
</dbReference>
<evidence type="ECO:0000313" key="8">
    <source>
        <dbReference type="EMBL" id="KAG5543496.1"/>
    </source>
</evidence>
<dbReference type="PANTHER" id="PTHR45855">
    <property type="entry name" value="TRANSCRIPTION FACTOR PIF1-RELATED"/>
    <property type="match status" value="1"/>
</dbReference>
<dbReference type="GO" id="GO:0003677">
    <property type="term" value="F:DNA binding"/>
    <property type="evidence" value="ECO:0007669"/>
    <property type="project" value="UniProtKB-KW"/>
</dbReference>
<evidence type="ECO:0000256" key="3">
    <source>
        <dbReference type="ARBA" id="ARBA00023125"/>
    </source>
</evidence>
<comment type="subcellular location">
    <subcellularLocation>
        <location evidence="1">Nucleus</location>
    </subcellularLocation>
</comment>
<dbReference type="GO" id="GO:0046983">
    <property type="term" value="F:protein dimerization activity"/>
    <property type="evidence" value="ECO:0007669"/>
    <property type="project" value="InterPro"/>
</dbReference>
<dbReference type="Proteomes" id="UP000823749">
    <property type="component" value="Chromosome 6"/>
</dbReference>
<dbReference type="InterPro" id="IPR047265">
    <property type="entry name" value="PIF1-like_bHLH"/>
</dbReference>
<keyword evidence="9" id="KW-1185">Reference proteome</keyword>
<reference evidence="8 9" key="1">
    <citation type="submission" date="2020-08" db="EMBL/GenBank/DDBJ databases">
        <title>Plant Genome Project.</title>
        <authorList>
            <person name="Zhang R.-G."/>
        </authorList>
    </citation>
    <scope>NUCLEOTIDE SEQUENCE [LARGE SCALE GENOMIC DNA]</scope>
    <source>
        <strain evidence="8">WSP0</strain>
        <tissue evidence="8">Leaf</tissue>
    </source>
</reference>
<dbReference type="AlphaFoldDB" id="A0AAV6JTL6"/>
<dbReference type="InterPro" id="IPR011598">
    <property type="entry name" value="bHLH_dom"/>
</dbReference>
<keyword evidence="5" id="KW-0539">Nucleus</keyword>
<organism evidence="8 9">
    <name type="scientific">Rhododendron griersonianum</name>
    <dbReference type="NCBI Taxonomy" id="479676"/>
    <lineage>
        <taxon>Eukaryota</taxon>
        <taxon>Viridiplantae</taxon>
        <taxon>Streptophyta</taxon>
        <taxon>Embryophyta</taxon>
        <taxon>Tracheophyta</taxon>
        <taxon>Spermatophyta</taxon>
        <taxon>Magnoliopsida</taxon>
        <taxon>eudicotyledons</taxon>
        <taxon>Gunneridae</taxon>
        <taxon>Pentapetalae</taxon>
        <taxon>asterids</taxon>
        <taxon>Ericales</taxon>
        <taxon>Ericaceae</taxon>
        <taxon>Ericoideae</taxon>
        <taxon>Rhodoreae</taxon>
        <taxon>Rhododendron</taxon>
    </lineage>
</organism>
<dbReference type="Pfam" id="PF00010">
    <property type="entry name" value="HLH"/>
    <property type="match status" value="1"/>
</dbReference>
<accession>A0AAV6JTL6</accession>
<evidence type="ECO:0000259" key="7">
    <source>
        <dbReference type="PROSITE" id="PS50888"/>
    </source>
</evidence>
<evidence type="ECO:0000256" key="5">
    <source>
        <dbReference type="ARBA" id="ARBA00023242"/>
    </source>
</evidence>
<dbReference type="EMBL" id="JACTNZ010000006">
    <property type="protein sequence ID" value="KAG5543496.1"/>
    <property type="molecule type" value="Genomic_DNA"/>
</dbReference>
<protein>
    <recommendedName>
        <fullName evidence="7">BHLH domain-containing protein</fullName>
    </recommendedName>
</protein>
<evidence type="ECO:0000256" key="2">
    <source>
        <dbReference type="ARBA" id="ARBA00023015"/>
    </source>
</evidence>
<evidence type="ECO:0000313" key="9">
    <source>
        <dbReference type="Proteomes" id="UP000823749"/>
    </source>
</evidence>
<keyword evidence="4" id="KW-0804">Transcription</keyword>
<comment type="caution">
    <text evidence="8">The sequence shown here is derived from an EMBL/GenBank/DDBJ whole genome shotgun (WGS) entry which is preliminary data.</text>
</comment>
<proteinExistence type="predicted"/>
<dbReference type="CDD" id="cd11445">
    <property type="entry name" value="bHLH_AtPIF_like"/>
    <property type="match status" value="1"/>
</dbReference>
<keyword evidence="2" id="KW-0805">Transcription regulation</keyword>
<evidence type="ECO:0000256" key="1">
    <source>
        <dbReference type="ARBA" id="ARBA00004123"/>
    </source>
</evidence>